<name>A0A2T1E9S9_9CYAN</name>
<dbReference type="EMBL" id="PVWK01000062">
    <property type="protein sequence ID" value="PSB29464.1"/>
    <property type="molecule type" value="Genomic_DNA"/>
</dbReference>
<accession>A0A2T1E9S9</accession>
<evidence type="ECO:0000313" key="2">
    <source>
        <dbReference type="Proteomes" id="UP000239576"/>
    </source>
</evidence>
<dbReference type="RefSeq" id="WP_106256458.1">
    <property type="nucleotide sequence ID" value="NZ_CAWNSW010000155.1"/>
</dbReference>
<dbReference type="CDD" id="cd07177">
    <property type="entry name" value="terB_like"/>
    <property type="match status" value="1"/>
</dbReference>
<proteinExistence type="predicted"/>
<sequence>METEYSNKPAHPLDDAKHLEKLRSTIERAIADGKLTAQEMQTIKAIIWSNGKVSAEELDLVRELIHEKVASGEVVYDWT</sequence>
<reference evidence="1 2" key="2">
    <citation type="submission" date="2018-03" db="EMBL/GenBank/DDBJ databases">
        <title>The ancient ancestry and fast evolution of plastids.</title>
        <authorList>
            <person name="Moore K.R."/>
            <person name="Magnabosco C."/>
            <person name="Momper L."/>
            <person name="Gold D.A."/>
            <person name="Bosak T."/>
            <person name="Fournier G.P."/>
        </authorList>
    </citation>
    <scope>NUCLEOTIDE SEQUENCE [LARGE SCALE GENOMIC DNA]</scope>
    <source>
        <strain evidence="1 2">ULC18</strain>
    </source>
</reference>
<organism evidence="1 2">
    <name type="scientific">Stenomitos frigidus ULC18</name>
    <dbReference type="NCBI Taxonomy" id="2107698"/>
    <lineage>
        <taxon>Bacteria</taxon>
        <taxon>Bacillati</taxon>
        <taxon>Cyanobacteriota</taxon>
        <taxon>Cyanophyceae</taxon>
        <taxon>Leptolyngbyales</taxon>
        <taxon>Leptolyngbyaceae</taxon>
        <taxon>Stenomitos</taxon>
    </lineage>
</organism>
<evidence type="ECO:0000313" key="1">
    <source>
        <dbReference type="EMBL" id="PSB29464.1"/>
    </source>
</evidence>
<dbReference type="Proteomes" id="UP000239576">
    <property type="component" value="Unassembled WGS sequence"/>
</dbReference>
<protein>
    <submittedName>
        <fullName evidence="1">Uncharacterized protein</fullName>
    </submittedName>
</protein>
<dbReference type="OrthoDB" id="466790at2"/>
<keyword evidence="2" id="KW-1185">Reference proteome</keyword>
<comment type="caution">
    <text evidence="1">The sequence shown here is derived from an EMBL/GenBank/DDBJ whole genome shotgun (WGS) entry which is preliminary data.</text>
</comment>
<dbReference type="AlphaFoldDB" id="A0A2T1E9S9"/>
<reference evidence="2" key="1">
    <citation type="submission" date="2018-02" db="EMBL/GenBank/DDBJ databases">
        <authorList>
            <person name="Moore K."/>
            <person name="Momper L."/>
        </authorList>
    </citation>
    <scope>NUCLEOTIDE SEQUENCE [LARGE SCALE GENOMIC DNA]</scope>
    <source>
        <strain evidence="2">ULC18</strain>
    </source>
</reference>
<gene>
    <name evidence="1" type="ORF">C7B82_11645</name>
</gene>